<sequence length="311" mass="32925">MTPQENPGPMTADWIAVDWGTTNLRIWAIDGSGKTIAHRSSAKGMGKLAPHEFEPALLDLTEDLLSEGRGTAVIVCGMAGSRQGWAEAPYKTTPCPPPTIGDATIVATRDARLDVRILPGIKQLEPADVMRGEETQIAGFLAGDPEFKGLLCLPGTHTKWVFLDGGRITAFTTFMTGELFALLSGQSVLRHGLSQQDMDMDAFRKAVGDMDKEPARLAAELFGVRAAGLIAGLGPEQARGRLSGLLIGVELAAVRQDIANLPIAILGSDTLARTYRTALESLGHSAGLLDADTITLKGLTLAYSSCSKVSS</sequence>
<dbReference type="Gene3D" id="3.30.420.300">
    <property type="entry name" value="2-keto-3-deoxy-galactonokinase, substrate binding domain"/>
    <property type="match status" value="1"/>
</dbReference>
<dbReference type="Proteomes" id="UP000236959">
    <property type="component" value="Unassembled WGS sequence"/>
</dbReference>
<dbReference type="GO" id="GO:0008671">
    <property type="term" value="F:2-dehydro-3-deoxygalactonokinase activity"/>
    <property type="evidence" value="ECO:0007669"/>
    <property type="project" value="InterPro"/>
</dbReference>
<gene>
    <name evidence="1" type="ORF">CLV41_113105</name>
</gene>
<dbReference type="GO" id="GO:0034194">
    <property type="term" value="P:D-galactonate catabolic process"/>
    <property type="evidence" value="ECO:0007669"/>
    <property type="project" value="InterPro"/>
</dbReference>
<evidence type="ECO:0000313" key="2">
    <source>
        <dbReference type="Proteomes" id="UP000236959"/>
    </source>
</evidence>
<protein>
    <submittedName>
        <fullName evidence="1">2-dehydro-3-deoxygalactonokinase</fullName>
    </submittedName>
</protein>
<dbReference type="AlphaFoldDB" id="A0A2S3ULE2"/>
<dbReference type="InterPro" id="IPR043129">
    <property type="entry name" value="ATPase_NBD"/>
</dbReference>
<reference evidence="1 2" key="1">
    <citation type="submission" date="2018-01" db="EMBL/GenBank/DDBJ databases">
        <title>Genomic Encyclopedia of Archaeal and Bacterial Type Strains, Phase II (KMG-II): from individual species to whole genera.</title>
        <authorList>
            <person name="Goeker M."/>
        </authorList>
    </citation>
    <scope>NUCLEOTIDE SEQUENCE [LARGE SCALE GENOMIC DNA]</scope>
    <source>
        <strain evidence="1 2">DSM 17023</strain>
    </source>
</reference>
<accession>A0A2S3ULE2</accession>
<organism evidence="1 2">
    <name type="scientific">Roseibium marinum</name>
    <dbReference type="NCBI Taxonomy" id="281252"/>
    <lineage>
        <taxon>Bacteria</taxon>
        <taxon>Pseudomonadati</taxon>
        <taxon>Pseudomonadota</taxon>
        <taxon>Alphaproteobacteria</taxon>
        <taxon>Hyphomicrobiales</taxon>
        <taxon>Stappiaceae</taxon>
        <taxon>Roseibium</taxon>
    </lineage>
</organism>
<dbReference type="Gene3D" id="3.30.420.310">
    <property type="entry name" value="2-keto-3-deoxy-galactonokinase, C-terminal domain"/>
    <property type="match status" value="1"/>
</dbReference>
<dbReference type="EMBL" id="PPCN01000013">
    <property type="protein sequence ID" value="POF28542.1"/>
    <property type="molecule type" value="Genomic_DNA"/>
</dbReference>
<keyword evidence="1" id="KW-0808">Transferase</keyword>
<keyword evidence="2" id="KW-1185">Reference proteome</keyword>
<dbReference type="InterPro" id="IPR007729">
    <property type="entry name" value="DGOK"/>
</dbReference>
<keyword evidence="1" id="KW-0418">Kinase</keyword>
<proteinExistence type="predicted"/>
<evidence type="ECO:0000313" key="1">
    <source>
        <dbReference type="EMBL" id="POF28542.1"/>
    </source>
</evidence>
<name>A0A2S3ULE2_9HYPH</name>
<dbReference type="InterPro" id="IPR042257">
    <property type="entry name" value="DGOK_C"/>
</dbReference>
<comment type="caution">
    <text evidence="1">The sequence shown here is derived from an EMBL/GenBank/DDBJ whole genome shotgun (WGS) entry which is preliminary data.</text>
</comment>
<dbReference type="InterPro" id="IPR042258">
    <property type="entry name" value="DGOK_N"/>
</dbReference>
<dbReference type="SUPFAM" id="SSF53067">
    <property type="entry name" value="Actin-like ATPase domain"/>
    <property type="match status" value="1"/>
</dbReference>
<dbReference type="Pfam" id="PF05035">
    <property type="entry name" value="DGOK"/>
    <property type="match status" value="1"/>
</dbReference>